<dbReference type="AlphaFoldDB" id="A0A5N5N3V9"/>
<sequence>MPVGLLATTFIKWVWISGDETDPPNVEDDNGPRDTVNIHRRRQTSFPSWIRDYVSGDELSEEETGFAPVARLDTAVMSPMVPGYKVGQNEDSNRVDETYYKWR</sequence>
<gene>
    <name evidence="3" type="ORF">DKX38_005873</name>
</gene>
<evidence type="ECO:0000256" key="1">
    <source>
        <dbReference type="SAM" id="MobiDB-lite"/>
    </source>
</evidence>
<evidence type="ECO:0000313" key="3">
    <source>
        <dbReference type="EMBL" id="KAB5560916.1"/>
    </source>
</evidence>
<protein>
    <submittedName>
        <fullName evidence="3">Uncharacterized protein</fullName>
    </submittedName>
</protein>
<evidence type="ECO:0000313" key="4">
    <source>
        <dbReference type="Proteomes" id="UP000326939"/>
    </source>
</evidence>
<keyword evidence="2" id="KW-0732">Signal</keyword>
<keyword evidence="4" id="KW-1185">Reference proteome</keyword>
<accession>A0A5N5N3V9</accession>
<feature type="compositionally biased region" description="Basic and acidic residues" evidence="1">
    <location>
        <begin position="91"/>
        <end position="103"/>
    </location>
</feature>
<name>A0A5N5N3V9_9ROSI</name>
<organism evidence="3 4">
    <name type="scientific">Salix brachista</name>
    <dbReference type="NCBI Taxonomy" id="2182728"/>
    <lineage>
        <taxon>Eukaryota</taxon>
        <taxon>Viridiplantae</taxon>
        <taxon>Streptophyta</taxon>
        <taxon>Embryophyta</taxon>
        <taxon>Tracheophyta</taxon>
        <taxon>Spermatophyta</taxon>
        <taxon>Magnoliopsida</taxon>
        <taxon>eudicotyledons</taxon>
        <taxon>Gunneridae</taxon>
        <taxon>Pentapetalae</taxon>
        <taxon>rosids</taxon>
        <taxon>fabids</taxon>
        <taxon>Malpighiales</taxon>
        <taxon>Salicaceae</taxon>
        <taxon>Saliceae</taxon>
        <taxon>Salix</taxon>
    </lineage>
</organism>
<feature type="signal peptide" evidence="2">
    <location>
        <begin position="1"/>
        <end position="18"/>
    </location>
</feature>
<evidence type="ECO:0000256" key="2">
    <source>
        <dbReference type="SAM" id="SignalP"/>
    </source>
</evidence>
<comment type="caution">
    <text evidence="3">The sequence shown here is derived from an EMBL/GenBank/DDBJ whole genome shotgun (WGS) entry which is preliminary data.</text>
</comment>
<dbReference type="Proteomes" id="UP000326939">
    <property type="component" value="Chromosome 4"/>
</dbReference>
<feature type="region of interest" description="Disordered" evidence="1">
    <location>
        <begin position="81"/>
        <end position="103"/>
    </location>
</feature>
<dbReference type="EMBL" id="VDCV01000004">
    <property type="protein sequence ID" value="KAB5560916.1"/>
    <property type="molecule type" value="Genomic_DNA"/>
</dbReference>
<proteinExistence type="predicted"/>
<feature type="chain" id="PRO_5024407119" evidence="2">
    <location>
        <begin position="19"/>
        <end position="103"/>
    </location>
</feature>
<reference evidence="4" key="1">
    <citation type="journal article" date="2019" name="Gigascience">
        <title>De novo genome assembly of the endangered Acer yangbiense, a plant species with extremely small populations endemic to Yunnan Province, China.</title>
        <authorList>
            <person name="Yang J."/>
            <person name="Wariss H.M."/>
            <person name="Tao L."/>
            <person name="Zhang R."/>
            <person name="Yun Q."/>
            <person name="Hollingsworth P."/>
            <person name="Dao Z."/>
            <person name="Luo G."/>
            <person name="Guo H."/>
            <person name="Ma Y."/>
            <person name="Sun W."/>
        </authorList>
    </citation>
    <scope>NUCLEOTIDE SEQUENCE [LARGE SCALE GENOMIC DNA]</scope>
    <source>
        <strain evidence="4">cv. br00</strain>
    </source>
</reference>